<sequence length="539" mass="59963">MFYPSLESFHTDLPTVVGTVLVLVILVHLVPYLVDSHGLRSYPGPLIAKFSDAWLAYASYKGHRSEVIHDLHKKYGPFVRIAPDHISVALPDAQTTVYGHGNGALKSSFYDAFNLSSSHSMFSTQDRQVHTRKRKIISHSFSPKSVLEFEPHVRHFVGQLLRQWDRLYDGALEGLSGQEGEGWTGREGRFWLNCFPWLNYLTFDIIGDLAFGAPFGMVKAAKDIAQVPEDPYAVMSSYGQGTGAKYAMKEIPAVKILGGPMDHTIATMGVVPSWWRLLLKQNPLFRQGQEDLGAIFGMAVVAATKRLEVPTDRNDLLSKLLAGKDEQGNPIGREELSTEAFAFLIAGSDTTSISSCAIIYYLARTPDIQDKLHKELDEHLDSDVATAERVKKLTYLHACINEGLRLHCTLGVGLHRVAPESGMMVSGNYFPGGTIISAPIYTIHRDPTVWGNDVEEYRPERWFECDSAAVAKAFTPFSVGPRACIGRNLAMLELQIIIASILKRFHFVLENPDEALGVKEGFLRRPTGCRVGVKRREVF</sequence>
<evidence type="ECO:0000256" key="8">
    <source>
        <dbReference type="ARBA" id="ARBA00023033"/>
    </source>
</evidence>
<dbReference type="RefSeq" id="XP_060321435.1">
    <property type="nucleotide sequence ID" value="XM_060482669.1"/>
</dbReference>
<dbReference type="InterPro" id="IPR002401">
    <property type="entry name" value="Cyt_P450_E_grp-I"/>
</dbReference>
<proteinExistence type="inferred from homology"/>
<evidence type="ECO:0000256" key="2">
    <source>
        <dbReference type="ARBA" id="ARBA00005179"/>
    </source>
</evidence>
<protein>
    <submittedName>
        <fullName evidence="12">Cytochrome P450 monooxygenase</fullName>
    </submittedName>
</protein>
<evidence type="ECO:0000313" key="12">
    <source>
        <dbReference type="EMBL" id="KAK0432976.1"/>
    </source>
</evidence>
<keyword evidence="11" id="KW-0472">Membrane</keyword>
<dbReference type="GO" id="GO:0004497">
    <property type="term" value="F:monooxygenase activity"/>
    <property type="evidence" value="ECO:0007669"/>
    <property type="project" value="UniProtKB-KW"/>
</dbReference>
<dbReference type="Proteomes" id="UP001175211">
    <property type="component" value="Unassembled WGS sequence"/>
</dbReference>
<comment type="similarity">
    <text evidence="3 10">Belongs to the cytochrome P450 family.</text>
</comment>
<comment type="caution">
    <text evidence="12">The sequence shown here is derived from an EMBL/GenBank/DDBJ whole genome shotgun (WGS) entry which is preliminary data.</text>
</comment>
<dbReference type="GO" id="GO:0016705">
    <property type="term" value="F:oxidoreductase activity, acting on paired donors, with incorporation or reduction of molecular oxygen"/>
    <property type="evidence" value="ECO:0007669"/>
    <property type="project" value="InterPro"/>
</dbReference>
<evidence type="ECO:0000256" key="3">
    <source>
        <dbReference type="ARBA" id="ARBA00010617"/>
    </source>
</evidence>
<reference evidence="12" key="1">
    <citation type="submission" date="2023-06" db="EMBL/GenBank/DDBJ databases">
        <authorList>
            <consortium name="Lawrence Berkeley National Laboratory"/>
            <person name="Ahrendt S."/>
            <person name="Sahu N."/>
            <person name="Indic B."/>
            <person name="Wong-Bajracharya J."/>
            <person name="Merenyi Z."/>
            <person name="Ke H.-M."/>
            <person name="Monk M."/>
            <person name="Kocsube S."/>
            <person name="Drula E."/>
            <person name="Lipzen A."/>
            <person name="Balint B."/>
            <person name="Henrissat B."/>
            <person name="Andreopoulos B."/>
            <person name="Martin F.M."/>
            <person name="Harder C.B."/>
            <person name="Rigling D."/>
            <person name="Ford K.L."/>
            <person name="Foster G.D."/>
            <person name="Pangilinan J."/>
            <person name="Papanicolaou A."/>
            <person name="Barry K."/>
            <person name="LaButti K."/>
            <person name="Viragh M."/>
            <person name="Koriabine M."/>
            <person name="Yan M."/>
            <person name="Riley R."/>
            <person name="Champramary S."/>
            <person name="Plett K.L."/>
            <person name="Tsai I.J."/>
            <person name="Slot J."/>
            <person name="Sipos G."/>
            <person name="Plett J."/>
            <person name="Nagy L.G."/>
            <person name="Grigoriev I.V."/>
        </authorList>
    </citation>
    <scope>NUCLEOTIDE SEQUENCE</scope>
    <source>
        <strain evidence="12">CCBAS 213</strain>
    </source>
</reference>
<dbReference type="PANTHER" id="PTHR24305:SF29">
    <property type="entry name" value="BENZOATE-PARA-HYDROXYLASE"/>
    <property type="match status" value="1"/>
</dbReference>
<dbReference type="PROSITE" id="PS00086">
    <property type="entry name" value="CYTOCHROME_P450"/>
    <property type="match status" value="1"/>
</dbReference>
<dbReference type="InterPro" id="IPR036396">
    <property type="entry name" value="Cyt_P450_sf"/>
</dbReference>
<keyword evidence="11" id="KW-1133">Transmembrane helix</keyword>
<keyword evidence="5 9" id="KW-0479">Metal-binding</keyword>
<evidence type="ECO:0000256" key="4">
    <source>
        <dbReference type="ARBA" id="ARBA00022617"/>
    </source>
</evidence>
<keyword evidence="6 10" id="KW-0560">Oxidoreductase</keyword>
<dbReference type="AlphaFoldDB" id="A0AA39MFI7"/>
<dbReference type="InterPro" id="IPR001128">
    <property type="entry name" value="Cyt_P450"/>
</dbReference>
<keyword evidence="4 9" id="KW-0349">Heme</keyword>
<dbReference type="GO" id="GO:0005506">
    <property type="term" value="F:iron ion binding"/>
    <property type="evidence" value="ECO:0007669"/>
    <property type="project" value="InterPro"/>
</dbReference>
<evidence type="ECO:0000256" key="11">
    <source>
        <dbReference type="SAM" id="Phobius"/>
    </source>
</evidence>
<dbReference type="GeneID" id="85366217"/>
<dbReference type="InterPro" id="IPR050121">
    <property type="entry name" value="Cytochrome_P450_monoxygenase"/>
</dbReference>
<dbReference type="PRINTS" id="PR00463">
    <property type="entry name" value="EP450I"/>
</dbReference>
<dbReference type="Gene3D" id="1.10.630.10">
    <property type="entry name" value="Cytochrome P450"/>
    <property type="match status" value="1"/>
</dbReference>
<evidence type="ECO:0000256" key="7">
    <source>
        <dbReference type="ARBA" id="ARBA00023004"/>
    </source>
</evidence>
<name>A0AA39MFI7_ARMTA</name>
<evidence type="ECO:0000313" key="13">
    <source>
        <dbReference type="Proteomes" id="UP001175211"/>
    </source>
</evidence>
<comment type="cofactor">
    <cofactor evidence="1 9">
        <name>heme</name>
        <dbReference type="ChEBI" id="CHEBI:30413"/>
    </cofactor>
</comment>
<accession>A0AA39MFI7</accession>
<evidence type="ECO:0000256" key="6">
    <source>
        <dbReference type="ARBA" id="ARBA00023002"/>
    </source>
</evidence>
<dbReference type="PANTHER" id="PTHR24305">
    <property type="entry name" value="CYTOCHROME P450"/>
    <property type="match status" value="1"/>
</dbReference>
<comment type="pathway">
    <text evidence="2">Secondary metabolite biosynthesis.</text>
</comment>
<keyword evidence="8 10" id="KW-0503">Monooxygenase</keyword>
<dbReference type="PRINTS" id="PR00385">
    <property type="entry name" value="P450"/>
</dbReference>
<keyword evidence="11" id="KW-0812">Transmembrane</keyword>
<feature type="transmembrane region" description="Helical" evidence="11">
    <location>
        <begin position="15"/>
        <end position="34"/>
    </location>
</feature>
<feature type="binding site" description="axial binding residue" evidence="9">
    <location>
        <position position="484"/>
    </location>
    <ligand>
        <name>heme</name>
        <dbReference type="ChEBI" id="CHEBI:30413"/>
    </ligand>
    <ligandPart>
        <name>Fe</name>
        <dbReference type="ChEBI" id="CHEBI:18248"/>
    </ligandPart>
</feature>
<gene>
    <name evidence="12" type="ORF">EV420DRAFT_582337</name>
</gene>
<evidence type="ECO:0000256" key="10">
    <source>
        <dbReference type="RuleBase" id="RU000461"/>
    </source>
</evidence>
<dbReference type="Pfam" id="PF00067">
    <property type="entry name" value="p450"/>
    <property type="match status" value="1"/>
</dbReference>
<organism evidence="12 13">
    <name type="scientific">Armillaria tabescens</name>
    <name type="common">Ringless honey mushroom</name>
    <name type="synonym">Agaricus tabescens</name>
    <dbReference type="NCBI Taxonomy" id="1929756"/>
    <lineage>
        <taxon>Eukaryota</taxon>
        <taxon>Fungi</taxon>
        <taxon>Dikarya</taxon>
        <taxon>Basidiomycota</taxon>
        <taxon>Agaricomycotina</taxon>
        <taxon>Agaricomycetes</taxon>
        <taxon>Agaricomycetidae</taxon>
        <taxon>Agaricales</taxon>
        <taxon>Marasmiineae</taxon>
        <taxon>Physalacriaceae</taxon>
        <taxon>Desarmillaria</taxon>
    </lineage>
</organism>
<dbReference type="EMBL" id="JAUEPS010000255">
    <property type="protein sequence ID" value="KAK0432976.1"/>
    <property type="molecule type" value="Genomic_DNA"/>
</dbReference>
<evidence type="ECO:0000256" key="1">
    <source>
        <dbReference type="ARBA" id="ARBA00001971"/>
    </source>
</evidence>
<dbReference type="SUPFAM" id="SSF48264">
    <property type="entry name" value="Cytochrome P450"/>
    <property type="match status" value="1"/>
</dbReference>
<dbReference type="InterPro" id="IPR017972">
    <property type="entry name" value="Cyt_P450_CS"/>
</dbReference>
<evidence type="ECO:0000256" key="9">
    <source>
        <dbReference type="PIRSR" id="PIRSR602401-1"/>
    </source>
</evidence>
<dbReference type="GO" id="GO:0020037">
    <property type="term" value="F:heme binding"/>
    <property type="evidence" value="ECO:0007669"/>
    <property type="project" value="InterPro"/>
</dbReference>
<evidence type="ECO:0000256" key="5">
    <source>
        <dbReference type="ARBA" id="ARBA00022723"/>
    </source>
</evidence>
<keyword evidence="7 9" id="KW-0408">Iron</keyword>
<dbReference type="CDD" id="cd11061">
    <property type="entry name" value="CYP67-like"/>
    <property type="match status" value="1"/>
</dbReference>
<keyword evidence="13" id="KW-1185">Reference proteome</keyword>